<reference evidence="1 2" key="1">
    <citation type="submission" date="2024-09" db="EMBL/GenBank/DDBJ databases">
        <authorList>
            <person name="Sun Q."/>
            <person name="Mori K."/>
        </authorList>
    </citation>
    <scope>NUCLEOTIDE SEQUENCE [LARGE SCALE GENOMIC DNA]</scope>
    <source>
        <strain evidence="1 2">CICC 11035S</strain>
    </source>
</reference>
<dbReference type="EMBL" id="JBHLTM010000067">
    <property type="protein sequence ID" value="MFC0686408.1"/>
    <property type="molecule type" value="Genomic_DNA"/>
</dbReference>
<dbReference type="RefSeq" id="WP_267223860.1">
    <property type="nucleotide sequence ID" value="NZ_JAPCWC010000028.1"/>
</dbReference>
<proteinExistence type="predicted"/>
<gene>
    <name evidence="1" type="ORF">ACFFF8_17625</name>
</gene>
<sequence>MKRDMELIRQILLEIEADDDVFAAIPRIKGKSLKLTRYQIDMLVSEGYLSEHMEENYGTPIELGFQITWKGHEFLETIRDPVIWSKTKDGAKKAGTWSVTLLMELGKAYAMQTARDHGLPV</sequence>
<name>A0ABV6SEB5_9SPHN</name>
<evidence type="ECO:0000313" key="2">
    <source>
        <dbReference type="Proteomes" id="UP001589858"/>
    </source>
</evidence>
<keyword evidence="2" id="KW-1185">Reference proteome</keyword>
<dbReference type="Proteomes" id="UP001589858">
    <property type="component" value="Unassembled WGS sequence"/>
</dbReference>
<protein>
    <submittedName>
        <fullName evidence="1">DUF2513 domain-containing protein</fullName>
    </submittedName>
</protein>
<evidence type="ECO:0000313" key="1">
    <source>
        <dbReference type="EMBL" id="MFC0686408.1"/>
    </source>
</evidence>
<accession>A0ABV6SEB5</accession>
<organism evidence="1 2">
    <name type="scientific">Novosphingobium clariflavum</name>
    <dbReference type="NCBI Taxonomy" id="2029884"/>
    <lineage>
        <taxon>Bacteria</taxon>
        <taxon>Pseudomonadati</taxon>
        <taxon>Pseudomonadota</taxon>
        <taxon>Alphaproteobacteria</taxon>
        <taxon>Sphingomonadales</taxon>
        <taxon>Sphingomonadaceae</taxon>
        <taxon>Novosphingobium</taxon>
    </lineage>
</organism>
<comment type="caution">
    <text evidence="1">The sequence shown here is derived from an EMBL/GenBank/DDBJ whole genome shotgun (WGS) entry which is preliminary data.</text>
</comment>
<dbReference type="Pfam" id="PF10711">
    <property type="entry name" value="DUF2513"/>
    <property type="match status" value="1"/>
</dbReference>
<dbReference type="InterPro" id="IPR019650">
    <property type="entry name" value="DUF2513"/>
</dbReference>